<proteinExistence type="predicted"/>
<feature type="transmembrane region" description="Helical" evidence="1">
    <location>
        <begin position="7"/>
        <end position="29"/>
    </location>
</feature>
<evidence type="ECO:0000313" key="2">
    <source>
        <dbReference type="EMBL" id="KAK7353314.1"/>
    </source>
</evidence>
<keyword evidence="3" id="KW-1185">Reference proteome</keyword>
<accession>A0AAN9R008</accession>
<evidence type="ECO:0000256" key="1">
    <source>
        <dbReference type="SAM" id="Phobius"/>
    </source>
</evidence>
<reference evidence="2 3" key="1">
    <citation type="submission" date="2024-01" db="EMBL/GenBank/DDBJ databases">
        <title>The genomes of 5 underutilized Papilionoideae crops provide insights into root nodulation and disease resistanc.</title>
        <authorList>
            <person name="Jiang F."/>
        </authorList>
    </citation>
    <scope>NUCLEOTIDE SEQUENCE [LARGE SCALE GENOMIC DNA]</scope>
    <source>
        <strain evidence="2">JINMINGXINNONG_FW02</strain>
        <tissue evidence="2">Leaves</tissue>
    </source>
</reference>
<organism evidence="2 3">
    <name type="scientific">Phaseolus coccineus</name>
    <name type="common">Scarlet runner bean</name>
    <name type="synonym">Phaseolus multiflorus</name>
    <dbReference type="NCBI Taxonomy" id="3886"/>
    <lineage>
        <taxon>Eukaryota</taxon>
        <taxon>Viridiplantae</taxon>
        <taxon>Streptophyta</taxon>
        <taxon>Embryophyta</taxon>
        <taxon>Tracheophyta</taxon>
        <taxon>Spermatophyta</taxon>
        <taxon>Magnoliopsida</taxon>
        <taxon>eudicotyledons</taxon>
        <taxon>Gunneridae</taxon>
        <taxon>Pentapetalae</taxon>
        <taxon>rosids</taxon>
        <taxon>fabids</taxon>
        <taxon>Fabales</taxon>
        <taxon>Fabaceae</taxon>
        <taxon>Papilionoideae</taxon>
        <taxon>50 kb inversion clade</taxon>
        <taxon>NPAAA clade</taxon>
        <taxon>indigoferoid/millettioid clade</taxon>
        <taxon>Phaseoleae</taxon>
        <taxon>Phaseolus</taxon>
    </lineage>
</organism>
<keyword evidence="1" id="KW-0812">Transmembrane</keyword>
<keyword evidence="1" id="KW-1133">Transmembrane helix</keyword>
<comment type="caution">
    <text evidence="2">The sequence shown here is derived from an EMBL/GenBank/DDBJ whole genome shotgun (WGS) entry which is preliminary data.</text>
</comment>
<evidence type="ECO:0000313" key="3">
    <source>
        <dbReference type="Proteomes" id="UP001374584"/>
    </source>
</evidence>
<sequence length="76" mass="8631">MWPKSNVILKFVNLLVVPLHGVVTLHLMWDVESHLDMIKGTELSMSNPKCRGLLDLDLSEIIPKLFIPNSLSNLEH</sequence>
<dbReference type="AlphaFoldDB" id="A0AAN9R008"/>
<dbReference type="Proteomes" id="UP001374584">
    <property type="component" value="Unassembled WGS sequence"/>
</dbReference>
<name>A0AAN9R008_PHACN</name>
<dbReference type="EMBL" id="JAYMYR010000007">
    <property type="protein sequence ID" value="KAK7353314.1"/>
    <property type="molecule type" value="Genomic_DNA"/>
</dbReference>
<protein>
    <submittedName>
        <fullName evidence="2">Uncharacterized protein</fullName>
    </submittedName>
</protein>
<gene>
    <name evidence="2" type="ORF">VNO80_18759</name>
</gene>
<keyword evidence="1" id="KW-0472">Membrane</keyword>